<dbReference type="PANTHER" id="PTHR30337:SF0">
    <property type="entry name" value="NUCLEASE SBCCD SUBUNIT D"/>
    <property type="match status" value="1"/>
</dbReference>
<dbReference type="CDD" id="cd00840">
    <property type="entry name" value="MPP_Mre11_N"/>
    <property type="match status" value="1"/>
</dbReference>
<comment type="caution">
    <text evidence="6">The sequence shown here is derived from an EMBL/GenBank/DDBJ whole genome shotgun (WGS) entry which is preliminary data.</text>
</comment>
<sequence length="377" mass="40682">MRFLHTSDWQIGKGFRFADDETLGVLQEQRLEAIRRIGRLAREQSVPLVLVAGDVWDMAQPAERTLRQPIECMRQFGEIDWHLIPGNHDPHLPGGLWDRQRRHGLPPNIHLHTTAAPVSLGADPSGREAWLLPAVLDRRHALGDPTAALDSMPTPDGALRIGLAHGSARGFGTDPDEGANRIAADRAQRSGLDYLALGDWHGATPAGPRSWYSGTPETDGFDRGGDGGGSVLLVRARSGADPVVASHRVGRFRWHRDAATLFSADEIDALDHRLRDLAGEDLGDALIWLRVAGALSADDRLRFEQRIRDGVGSALRALRIDDSALEASLGDADLGVLGSGALRDAAEALQIRAAAADRIAAAALQRLLLLARQESGA</sequence>
<dbReference type="PANTHER" id="PTHR30337">
    <property type="entry name" value="COMPONENT OF ATP-DEPENDENT DSDNA EXONUCLEASE"/>
    <property type="match status" value="1"/>
</dbReference>
<feature type="domain" description="Calcineurin-like phosphoesterase" evidence="5">
    <location>
        <begin position="1"/>
        <end position="97"/>
    </location>
</feature>
<dbReference type="RefSeq" id="WP_422863810.1">
    <property type="nucleotide sequence ID" value="NZ_JAMSKV010000005.1"/>
</dbReference>
<dbReference type="Pfam" id="PF00149">
    <property type="entry name" value="Metallophos"/>
    <property type="match status" value="1"/>
</dbReference>
<evidence type="ECO:0000256" key="3">
    <source>
        <dbReference type="ARBA" id="ARBA00022839"/>
    </source>
</evidence>
<name>A0ABT1W648_9PROT</name>
<dbReference type="InterPro" id="IPR041796">
    <property type="entry name" value="Mre11_N"/>
</dbReference>
<dbReference type="SUPFAM" id="SSF56300">
    <property type="entry name" value="Metallo-dependent phosphatases"/>
    <property type="match status" value="1"/>
</dbReference>
<keyword evidence="7" id="KW-1185">Reference proteome</keyword>
<dbReference type="GO" id="GO:0004527">
    <property type="term" value="F:exonuclease activity"/>
    <property type="evidence" value="ECO:0007669"/>
    <property type="project" value="UniProtKB-KW"/>
</dbReference>
<gene>
    <name evidence="6" type="ORF">NFI95_07720</name>
</gene>
<evidence type="ECO:0000256" key="4">
    <source>
        <dbReference type="SAM" id="MobiDB-lite"/>
    </source>
</evidence>
<keyword evidence="3 6" id="KW-0269">Exonuclease</keyword>
<evidence type="ECO:0000256" key="2">
    <source>
        <dbReference type="ARBA" id="ARBA00022801"/>
    </source>
</evidence>
<feature type="region of interest" description="Disordered" evidence="4">
    <location>
        <begin position="206"/>
        <end position="225"/>
    </location>
</feature>
<proteinExistence type="predicted"/>
<evidence type="ECO:0000259" key="5">
    <source>
        <dbReference type="Pfam" id="PF00149"/>
    </source>
</evidence>
<dbReference type="PIRSF" id="PIRSF033093">
    <property type="entry name" value="UCP_ML1119"/>
    <property type="match status" value="1"/>
</dbReference>
<keyword evidence="2" id="KW-0378">Hydrolase</keyword>
<dbReference type="EMBL" id="JAMSKV010000005">
    <property type="protein sequence ID" value="MCQ8278337.1"/>
    <property type="molecule type" value="Genomic_DNA"/>
</dbReference>
<dbReference type="InterPro" id="IPR004843">
    <property type="entry name" value="Calcineurin-like_PHP"/>
</dbReference>
<organism evidence="6 7">
    <name type="scientific">Endosaccharibacter trunci</name>
    <dbReference type="NCBI Taxonomy" id="2812733"/>
    <lineage>
        <taxon>Bacteria</taxon>
        <taxon>Pseudomonadati</taxon>
        <taxon>Pseudomonadota</taxon>
        <taxon>Alphaproteobacteria</taxon>
        <taxon>Acetobacterales</taxon>
        <taxon>Acetobacteraceae</taxon>
        <taxon>Endosaccharibacter</taxon>
    </lineage>
</organism>
<accession>A0ABT1W648</accession>
<dbReference type="Proteomes" id="UP001524587">
    <property type="component" value="Unassembled WGS sequence"/>
</dbReference>
<evidence type="ECO:0000256" key="1">
    <source>
        <dbReference type="ARBA" id="ARBA00022722"/>
    </source>
</evidence>
<dbReference type="InterPro" id="IPR050535">
    <property type="entry name" value="DNA_Repair-Maintenance_Comp"/>
</dbReference>
<evidence type="ECO:0000313" key="6">
    <source>
        <dbReference type="EMBL" id="MCQ8278337.1"/>
    </source>
</evidence>
<dbReference type="InterPro" id="IPR014577">
    <property type="entry name" value="UCP033093_metalloPase"/>
</dbReference>
<evidence type="ECO:0000313" key="7">
    <source>
        <dbReference type="Proteomes" id="UP001524587"/>
    </source>
</evidence>
<protein>
    <submittedName>
        <fullName evidence="6">DNA repair exonuclease</fullName>
    </submittedName>
</protein>
<dbReference type="InterPro" id="IPR029052">
    <property type="entry name" value="Metallo-depent_PP-like"/>
</dbReference>
<reference evidence="6 7" key="1">
    <citation type="submission" date="2022-06" db="EMBL/GenBank/DDBJ databases">
        <title>Endosaccharibacter gen. nov., sp. nov., endophytic bacteria isolated from sugarcane.</title>
        <authorList>
            <person name="Pitiwittayakul N."/>
            <person name="Yukphan P."/>
            <person name="Charoenyingcharoen P."/>
            <person name="Tanasupawat S."/>
        </authorList>
    </citation>
    <scope>NUCLEOTIDE SEQUENCE [LARGE SCALE GENOMIC DNA]</scope>
    <source>
        <strain evidence="6 7">KSS8</strain>
    </source>
</reference>
<keyword evidence="1" id="KW-0540">Nuclease</keyword>
<dbReference type="Gene3D" id="3.60.21.10">
    <property type="match status" value="1"/>
</dbReference>